<name>A0ABM1AQ60_MICOH</name>
<feature type="transmembrane region" description="Helical" evidence="8">
    <location>
        <begin position="3691"/>
        <end position="3713"/>
    </location>
</feature>
<dbReference type="InterPro" id="IPR003593">
    <property type="entry name" value="AAA+_ATPase"/>
</dbReference>
<dbReference type="PROSITE" id="PS50893">
    <property type="entry name" value="ABC_TRANSPORTER_2"/>
    <property type="match status" value="2"/>
</dbReference>
<accession>A0ABM1AQ60</accession>
<dbReference type="Gene3D" id="3.40.50.300">
    <property type="entry name" value="P-loop containing nucleotide triphosphate hydrolases"/>
    <property type="match status" value="2"/>
</dbReference>
<dbReference type="PANTHER" id="PTHR19229:SF113">
    <property type="entry name" value="ATP-BINDING CASSETTE SUB-FAMILY A MEMBER 13"/>
    <property type="match status" value="1"/>
</dbReference>
<sequence>MGHAGRQFQALFWKNWLCRLRHPVLSLAEFFWPCILFMILTVLRFQEPPRHRDNCEFHFESRDLPSRGVLPFVQGLLCNTGSSCRNISFESSMDHHFRSSRFQTATDDSQVSSLAFLKEIQDLAEDIFETMDKAKSLQKLWLKRSETSGSSYGSSFLTVDLNKTEDVLSRLENLHQQPHVWHFLHSLPRLRTTHAHLEDSVDTVTHFLQAGLNSLTSLGAVDWLPLQQTVPQVSRHVLNVTISTLRFLLEHGAAPVHKSSVFTESVYHLSLQNMVWDLQKVQSDLKSLFGLNDLQMERLLNYSAELKEIPTHSFLERMICSILSNTSEVEAESKGYQADCHPKWSAVKNYIIHAVSWLKLYGQLFDQWQRGGLLQNLLTGASHGLAALRDQFDKGSEVRKVLEVSHTALLILSDSWAADGLRGSHLRPQIFEHLGKLQRTVSDLSPRSSLKSLPLLDPVLRNVVAQDLRFVQGVLSYLETSARDFIPGGPDSWRLEKDMFFWGLKQLLRKDASTTCLNGHLSQEAALPPGNSSIWRSLWGVLCRSPSFNETSVLSQLLLAVKDAGRRLQDVIAGHTDGPISEPDRHLDWKALGTQLSEVNLTCSQVFKPPGAAASPENGISPGGCENQLVSTVISHILEEGQMSLQELLYWKVFSGIIRKTCELARYVNMHGSFQSSPPGKLGGLTFSENSPCQTQNMDWKAIIDNYFLFFNNVVKSPITSTARVLNFTKHLLVEDKKLHTLENGPMNVLLSFVEFLEELLLSDPSGSFTAPEFHDLTLLPELVLNRSVLWRNHLESLQRDPHDGDAQKLLEFDKLVTEKIQSLKDHWMRRESKNILRFIKLILFEIKPELREFWLNGISQEERAKFEISSTLGNFSVPEYEKIFSESFNFSQLFHSDWPQSPAVDADFIHLSRIIIHGLSELSFLTQEQVSIALDTIYVLKNVSELFSTLSEHQKQELGNILTHINVFKDRDAALLLQTYSSFYQYFHKFLNIQKRESLIIYLTQIFRHILDLIKQFNIQNISKALLLLSETTEALGMIPEVSHCQQLLSVLNLLELQAQSLLSTEGRAPGVIHASLTGLKQLFVADEGFRVSLLQYVNQFFNDSAGTLLPSECFVLENTAISSVNYSGNEGASLLFPWTQLFSNLTVNGSVISEFTAVHCTLSWIRTWTEIWGTLSQILKLDLNIFTSLHVGIIQLLDELENGGNISQNCKGIVPTYHTARLILNLFKNVTQENGFHDWEGLLDLRDLWVALDNELAVVQSLNLAQAEGAFVTMETSLRQLKTFPMKTNASREFLSSLLDVFIELSKASDYVARNTDLINNFLSNDLTDPGGKFASGITELRETILFLRNVSQDRGLLSCADIFQSVTELISESNVLPVNASKKPAHILAMLSSIFSSKNASSSLDGCLAWIDVINHLCMMYNSSSLPGHLHSALGSFKDMENKMNSALKILTWVLNRKIPICPPNESNVNCVNIYLKDVTEFLNIIVTPGLEKEVAKFETLLALFNNSTEPVNMIITNLTEDLEFASQFDWKHFRDLLLGPTGMSDGIPDQFQDIWQHSIALGKEMQKLFEGIIHSVLGSSSSSSAERVLSVFSVSPKERDISHLHNSVRRLANYVALNLTHYLQNSSEVVPQEIMKAVDLGIQLTRDVFNSLMPAVRFSIPENSDPAQVLKKVASLMHSLKKADTELLVGQLGEISENLMSFFKNLSRTGVDHLGVNMVVGLVDKLVASSHSWSVNHLLRLSRLLPQEVVTAVLDVYYALPHMVGLLQRVTDKNITESLRDIYNFTLLHGITMFNTTKEDFADAIKTLLDTVELVSDEPAVISEALMCLPRVWCSNHTTSRLEESPKVEGCNVQGHMSPSLYHMATSILDLLHLPWPSDSECINENPGEEITRKVVCAMHDFADWNLILSELLEIFHVKNVLGKTLQGLWHKVLPFMSPSGNQGNDSISELCPNGTVKQGALQIIKNLKHANFTKFKLLENMLNKLGSLDKILNITQGTETSAQNNVSLNLGRIFKLISALWSLRNSTHHLLSPITNFLNANHTDRSPDSSGLIKNDEATHSFEDLWFHFKQSTMDPSDNFSLGQLLSDINRKIQDIALQNTTVQLPRLLEILDSSPLTMSEITEGFLFLLKHWLHEYENEDYFRLVQRLLSAMASGNSTDVTVLARDLTTYLGYLKNSTGEGDFDVGVLTRMLNQEQLADFSTFQSLLESIVMNLVSNFAERSQESALNFSSTDLHTRDFISLILNHTQSQNGGETAGQAEGFLKQLLETLFSSLLNGMPENKISLLLKDLHRDFMAEMSFVPRDKILEILKLDPFLTWLNEDTLMNIVSSFRTLYHLIKNSFSFNNRELSAVLKGSSHTHPREPVVNADTEDHLDFFSIVTQFLSQVKNSVGLSKLNQNLRSVLRLVRESSVEMANIKDILFHSPALTCHSSSPMPQHTALAKLTELFSVVNSSFALRNRETLESTLRLFGAISRVGAESHVLEQALEISRTLAMLVNSTAELGGLASSVDSMVRLLNLATKVSRKMATILGELSISSTEDSWKILDTLYSIVLQSSQDHVKQIMSSEKVAPFIFEKGKALLTPFLDLSFAMIGVTPNMSQDPDVLSMSSSGILSYVNQSKDFSEIGEEMAENLISTKLSLRDLEHLVVVIKNRTQNVSTDAANLWEESLDCLVPISNITNQMDFLKLYELHSTRHPQALRQERSQEVILSLDRVLTENSTERETFLKMVIDLTLQALSNGLKEDNWDIFNLLLTFAQHPNDLLKTIESVVEASSGIQSDSGDELSQDLFSNLSLIQNATRYQLAKEVLIGLSRIVPSREGLPPNNAQWAHFTRTLFYSDGNRFPKSATGQNVTSAKNGGTKEETISISHGYESMSYFQKFLKALFAVIEHWQRVPQAHQSVFEMCQVFRQLEKPSEAVEMLHRVERMALRVLIIFAGAGESTAHERNMLEMDRDTASPFRSCSGVPAIAAIYLLSALMGTFGNEPGLSTHGRAVKGAGEGGCICGDVNSGRLSEERGEAGCPFMLQHKRALPLLRPRLCVVHSAEISIFISLVLEMGKIWFSSDQLDCERLSGSLSSALEGFKSSLQDASSQGCTCRQPLVGTVQLQTHRLIKSLKETWMTKIPVLMFLSNFTVTEDVKVKDLMKNLSRLTEDLRSSLHISDETIQSILEATISHSKLLSNVLTLALSGKCDEESLHLLLTFPNNEKSWFATRELCSLSGTQVFSLLLMMGQNLNLRNFVYKTLIPSEANGLLNSLLDVISSLSSILTRAQHALEQLPEFLHKFKITALLDMPDFQQVSQRHQARSSSLASFQSVMKLLCKDQETFLSNSNMFVRLPRVNELLENDKEKFNIPHDSTPFCLKLYQEILQSPNGALVWSFLKPILHGKILYTPNSPAINEVIQKANYTFYFVDKIKILSETLLKLSRLFQGSGNGQMFNQLQDALRNKFIRSFVESHLDIDVDKLTEDLHTYGQTLDQMFNHEGAGHFQFLGGILANLSSCVVLDRFQAVETVGALETTAHELMQQNSFLASVIFNSSLGHRHIRSARRKLPPHVTYTIRINVLYTMRTDLIKYPSWKFHPQNLPADGFKYNYIFVPLQDMIERAIIAVQTGQEVVEPTTQVQAAPYPCHTSDLFLNNVGFFFPLIMMLTWMVSVASMVRKLVYEREIQIEEYMRMMGLHPAIHFLSWFLENMATLALSSAALAVILKMSGIFMHSDAFIIFLFLLDFGVSAVMLSYFLSVFFNQANTAALCTSLGYMISFLPYVVLLVLHNQLSFTIQSLLCLLSTTAFGQGVFFITFLEGQEEGIQWSHMYRAPEPGGMTFGWVCWMILFDSILYFLCGWYFSNLVSGTFGLGKPWYFPFTASYWKSVCGLIEKRRCSLSSGLFFFNEDFGSKGPSQQNGPGELEGGTPGVALISVTKEYEGHKLAVQELTLTFHRDQITALLGTNGAGKTTIISMLMGLYPPTSGTIIINGKNLQTDLSKIREELGVCPQQDILLDNLTVREHLMLFAAIKAPWWAKKELQQQVDKTLDEVELTQHQHKPARVLSGGMKRKLSIAIAFMGRSKTVVLDEPSSGVDPCSRRSLWDILLKYRKGRTIIFTTHHLDEAEMLSDHVAVLQQGKLRCYAPPAGLKETYGQGLTLTLTKQPSVLETQEPKDVARVTSLIQVYIPQAFLKDSSGGELTYTIPKDADKSCFKGLCQALDQNLQHLHLTGYGISDTTLEEVFLMLLHDTNKKSHITPETKLDPQNEIPAGPSPQHGASPVRTPPVWALSEPTGGFQLLLGQAVSLLRKRLLHTLRAWKSTTSDLLLPVLFVALAMGLFMVQPLAITYPPLKLTPGHYGTAETYFFSSGSHGVDLAHVLLRKFGDKDPLCADGQLENSSGWHKDPFSGPEFQKSCGCLKCPNKSAGAPYLTNCLGHTLLNLSGYDVEEYLLVPSAKPRLGGWSFGVQIPNEDKEVKTNASEQRTLAKVWYNQKGFHSLPSYLNHLNNLILWQYLPPDTSDWRQYGITLYSHPYGGALLNEDKILESIRQCGVALCIVLGFSILSASIGSSVVRDRVTGAKRLQHISGLGYRTYWLVNFLYDMLFYLVSVCLCVAIIAAFQLTAFTFRENLVATALLLALFGYAMIPWMYLISRIFPSSDVAFISYISLNFIFGLCTMLMTAMPRLLAIISKAQNLQNIYDVLKWVFTIFPQFCLGQGLIELCYNQIKYDLTHNFGIDSYVSPFEMNFLGWIFVELTLQGTVLLLLRILVHGDLLRWPRVHFAPQDTVKSAKDIDVEKEQMRVLEGKTGGDILVLCNLNKSYRSVFRRKTTAVHDLSLAIPRGECFGLLGVNGAGKSTTFKILTGEIPPSSGYAVVRTPQGDMVDLTSAGKVGILFGYCPQQDALDELLTGWEHLQYYCSLRGIPRQYIPEVAADLVRRLHLESHVDKPVATYSGGTRRKLSTALALVGKPDILLLDEPSSGMDPCSKRYLWQTITQEVRDGCAAVLTSHSMEECEALCTRLAIMVDGSFRCLGPPQHIKNRFGDGYTVKIWLHKEGSQPSAVSDCLKVHFPGIQFKGQHLNLLEYHVQKSWECLADLFKVLENNKSLLNIKHYSINQTTLEQVFLNFATEQL</sequence>
<dbReference type="Pfam" id="PF00005">
    <property type="entry name" value="ABC_tran"/>
    <property type="match status" value="2"/>
</dbReference>
<evidence type="ECO:0000256" key="2">
    <source>
        <dbReference type="ARBA" id="ARBA00022692"/>
    </source>
</evidence>
<dbReference type="GO" id="GO:0005524">
    <property type="term" value="F:ATP binding"/>
    <property type="evidence" value="ECO:0007669"/>
    <property type="project" value="UniProtKB-KW"/>
</dbReference>
<evidence type="ECO:0000256" key="3">
    <source>
        <dbReference type="ARBA" id="ARBA00022741"/>
    </source>
</evidence>
<feature type="compositionally biased region" description="Basic and acidic residues" evidence="7">
    <location>
        <begin position="4244"/>
        <end position="4253"/>
    </location>
</feature>
<feature type="transmembrane region" description="Helical" evidence="8">
    <location>
        <begin position="3647"/>
        <end position="3670"/>
    </location>
</feature>
<dbReference type="InterPro" id="IPR056264">
    <property type="entry name" value="R2_ABCA1-4-like"/>
</dbReference>
<dbReference type="CDD" id="cd03263">
    <property type="entry name" value="ABC_subfamily_A"/>
    <property type="match status" value="2"/>
</dbReference>
<dbReference type="InterPro" id="IPR026082">
    <property type="entry name" value="ABCA"/>
</dbReference>
<comment type="subcellular location">
    <subcellularLocation>
        <location evidence="1">Membrane</location>
        <topology evidence="1">Multi-pass membrane protein</topology>
    </subcellularLocation>
</comment>
<keyword evidence="5 8" id="KW-1133">Transmembrane helix</keyword>
<organism evidence="10 11">
    <name type="scientific">Microtus ochrogaster</name>
    <name type="common">Prairie vole</name>
    <dbReference type="NCBI Taxonomy" id="79684"/>
    <lineage>
        <taxon>Eukaryota</taxon>
        <taxon>Metazoa</taxon>
        <taxon>Chordata</taxon>
        <taxon>Craniata</taxon>
        <taxon>Vertebrata</taxon>
        <taxon>Euteleostomi</taxon>
        <taxon>Mammalia</taxon>
        <taxon>Eutheria</taxon>
        <taxon>Euarchontoglires</taxon>
        <taxon>Glires</taxon>
        <taxon>Rodentia</taxon>
        <taxon>Myomorpha</taxon>
        <taxon>Muroidea</taxon>
        <taxon>Cricetidae</taxon>
        <taxon>Arvicolinae</taxon>
        <taxon>Microtus</taxon>
    </lineage>
</organism>
<protein>
    <submittedName>
        <fullName evidence="11">ATP-binding cassette sub-family A member 13</fullName>
    </submittedName>
</protein>
<feature type="region of interest" description="Disordered" evidence="7">
    <location>
        <begin position="4244"/>
        <end position="4273"/>
    </location>
</feature>
<feature type="transmembrane region" description="Helical" evidence="8">
    <location>
        <begin position="3756"/>
        <end position="3776"/>
    </location>
</feature>
<dbReference type="GeneID" id="101997468"/>
<feature type="transmembrane region" description="Helical" evidence="8">
    <location>
        <begin position="3827"/>
        <end position="3850"/>
    </location>
</feature>
<feature type="domain" description="ABC transporter" evidence="9">
    <location>
        <begin position="3919"/>
        <end position="4151"/>
    </location>
</feature>
<keyword evidence="3" id="KW-0547">Nucleotide-binding</keyword>
<evidence type="ECO:0000256" key="4">
    <source>
        <dbReference type="ARBA" id="ARBA00022840"/>
    </source>
</evidence>
<dbReference type="SMART" id="SM00382">
    <property type="entry name" value="AAA"/>
    <property type="match status" value="2"/>
</dbReference>
<feature type="transmembrane region" description="Helical" evidence="8">
    <location>
        <begin position="4736"/>
        <end position="4758"/>
    </location>
</feature>
<reference evidence="11" key="1">
    <citation type="submission" date="2025-08" db="UniProtKB">
        <authorList>
            <consortium name="RefSeq"/>
        </authorList>
    </citation>
    <scope>IDENTIFICATION</scope>
</reference>
<evidence type="ECO:0000256" key="1">
    <source>
        <dbReference type="ARBA" id="ARBA00004141"/>
    </source>
</evidence>
<feature type="transmembrane region" description="Helical" evidence="8">
    <location>
        <begin position="4314"/>
        <end position="4335"/>
    </location>
</feature>
<feature type="transmembrane region" description="Helical" evidence="8">
    <location>
        <begin position="4651"/>
        <end position="4670"/>
    </location>
</feature>
<dbReference type="Proteomes" id="UP000694915">
    <property type="component" value="Linkage group LG1"/>
</dbReference>
<feature type="transmembrane region" description="Helical" evidence="8">
    <location>
        <begin position="4581"/>
        <end position="4607"/>
    </location>
</feature>
<feature type="transmembrane region" description="Helical" evidence="8">
    <location>
        <begin position="24"/>
        <end position="45"/>
    </location>
</feature>
<evidence type="ECO:0000256" key="5">
    <source>
        <dbReference type="ARBA" id="ARBA00022989"/>
    </source>
</evidence>
<dbReference type="Pfam" id="PF12698">
    <property type="entry name" value="ABC2_membrane_3"/>
    <property type="match status" value="2"/>
</dbReference>
<dbReference type="PANTHER" id="PTHR19229">
    <property type="entry name" value="ATP-BINDING CASSETTE TRANSPORTER SUBFAMILY A ABCA"/>
    <property type="match status" value="1"/>
</dbReference>
<keyword evidence="2 8" id="KW-0812">Transmembrane</keyword>
<evidence type="ECO:0000313" key="11">
    <source>
        <dbReference type="RefSeq" id="XP_013206205.1"/>
    </source>
</evidence>
<keyword evidence="10" id="KW-1185">Reference proteome</keyword>
<keyword evidence="4 11" id="KW-0067">ATP-binding</keyword>
<feature type="transmembrane region" description="Helical" evidence="8">
    <location>
        <begin position="4619"/>
        <end position="4639"/>
    </location>
</feature>
<dbReference type="PROSITE" id="PS00211">
    <property type="entry name" value="ABC_TRANSPORTER_1"/>
    <property type="match status" value="1"/>
</dbReference>
<dbReference type="RefSeq" id="XP_013206205.1">
    <property type="nucleotide sequence ID" value="XM_013350751.1"/>
</dbReference>
<proteinExistence type="predicted"/>
<evidence type="ECO:0000256" key="6">
    <source>
        <dbReference type="ARBA" id="ARBA00023136"/>
    </source>
</evidence>
<gene>
    <name evidence="11" type="primary">Abca13</name>
</gene>
<dbReference type="Pfam" id="PF23321">
    <property type="entry name" value="R1_ABCA1"/>
    <property type="match status" value="1"/>
</dbReference>
<feature type="domain" description="ABC transporter" evidence="9">
    <location>
        <begin position="4801"/>
        <end position="5040"/>
    </location>
</feature>
<dbReference type="InterPro" id="IPR013525">
    <property type="entry name" value="ABC2_TM"/>
</dbReference>
<evidence type="ECO:0000259" key="9">
    <source>
        <dbReference type="PROSITE" id="PS50893"/>
    </source>
</evidence>
<feature type="transmembrane region" description="Helical" evidence="8">
    <location>
        <begin position="3782"/>
        <end position="3806"/>
    </location>
</feature>
<dbReference type="InterPro" id="IPR027417">
    <property type="entry name" value="P-loop_NTPase"/>
</dbReference>
<evidence type="ECO:0000256" key="7">
    <source>
        <dbReference type="SAM" id="MobiDB-lite"/>
    </source>
</evidence>
<feature type="transmembrane region" description="Helical" evidence="8">
    <location>
        <begin position="4541"/>
        <end position="4561"/>
    </location>
</feature>
<dbReference type="SUPFAM" id="SSF52540">
    <property type="entry name" value="P-loop containing nucleoside triphosphate hydrolases"/>
    <property type="match status" value="2"/>
</dbReference>
<feature type="transmembrane region" description="Helical" evidence="8">
    <location>
        <begin position="3725"/>
        <end position="3749"/>
    </location>
</feature>
<evidence type="ECO:0000313" key="10">
    <source>
        <dbReference type="Proteomes" id="UP000694915"/>
    </source>
</evidence>
<evidence type="ECO:0000256" key="8">
    <source>
        <dbReference type="SAM" id="Phobius"/>
    </source>
</evidence>
<dbReference type="InterPro" id="IPR003439">
    <property type="entry name" value="ABC_transporter-like_ATP-bd"/>
</dbReference>
<keyword evidence="6 8" id="KW-0472">Membrane</keyword>
<dbReference type="InterPro" id="IPR017871">
    <property type="entry name" value="ABC_transporter-like_CS"/>
</dbReference>